<dbReference type="PANTHER" id="PTHR33601">
    <property type="entry name" value="PROTEIN LITTLE ZIPPER 4"/>
    <property type="match status" value="1"/>
</dbReference>
<sequence>MPPIFIETLPFSLFSQFSVFIHSTSPPSSSSSNQRMCTNNTHLLPAYASKRKHRSKPKVQIYGLTRRRCEAEEGRDMQLKNIKLYLENQSIIEENEKLRKQANLLHQENLALMSEFRKKFSH</sequence>
<organism evidence="2 3">
    <name type="scientific">Citrus x changshan-huyou</name>
    <dbReference type="NCBI Taxonomy" id="2935761"/>
    <lineage>
        <taxon>Eukaryota</taxon>
        <taxon>Viridiplantae</taxon>
        <taxon>Streptophyta</taxon>
        <taxon>Embryophyta</taxon>
        <taxon>Tracheophyta</taxon>
        <taxon>Spermatophyta</taxon>
        <taxon>Magnoliopsida</taxon>
        <taxon>eudicotyledons</taxon>
        <taxon>Gunneridae</taxon>
        <taxon>Pentapetalae</taxon>
        <taxon>rosids</taxon>
        <taxon>malvids</taxon>
        <taxon>Sapindales</taxon>
        <taxon>Rutaceae</taxon>
        <taxon>Aurantioideae</taxon>
        <taxon>Citrus</taxon>
    </lineage>
</organism>
<name>A0AAP0M5H3_9ROSI</name>
<gene>
    <name evidence="2" type="ORF">WN944_013694</name>
</gene>
<evidence type="ECO:0000256" key="1">
    <source>
        <dbReference type="SAM" id="Coils"/>
    </source>
</evidence>
<protein>
    <submittedName>
        <fullName evidence="2">Uncharacterized protein</fullName>
    </submittedName>
</protein>
<accession>A0AAP0M5H3</accession>
<dbReference type="PANTHER" id="PTHR33601:SF21">
    <property type="entry name" value="PROTEIN LITTLE ZIPPER 1-LIKE"/>
    <property type="match status" value="1"/>
</dbReference>
<evidence type="ECO:0000313" key="2">
    <source>
        <dbReference type="EMBL" id="KAK9198509.1"/>
    </source>
</evidence>
<dbReference type="AlphaFoldDB" id="A0AAP0M5H3"/>
<comment type="caution">
    <text evidence="2">The sequence shown here is derived from an EMBL/GenBank/DDBJ whole genome shotgun (WGS) entry which is preliminary data.</text>
</comment>
<feature type="coiled-coil region" evidence="1">
    <location>
        <begin position="88"/>
        <end position="115"/>
    </location>
</feature>
<evidence type="ECO:0000313" key="3">
    <source>
        <dbReference type="Proteomes" id="UP001428341"/>
    </source>
</evidence>
<keyword evidence="3" id="KW-1185">Reference proteome</keyword>
<reference evidence="2 3" key="1">
    <citation type="submission" date="2024-05" db="EMBL/GenBank/DDBJ databases">
        <title>Haplotype-resolved chromosome-level genome assembly of Huyou (Citrus changshanensis).</title>
        <authorList>
            <person name="Miao C."/>
            <person name="Chen W."/>
            <person name="Wu Y."/>
            <person name="Wang L."/>
            <person name="Zhao S."/>
            <person name="Grierson D."/>
            <person name="Xu C."/>
            <person name="Chen K."/>
        </authorList>
    </citation>
    <scope>NUCLEOTIDE SEQUENCE [LARGE SCALE GENOMIC DNA]</scope>
    <source>
        <strain evidence="2">01-14</strain>
        <tissue evidence="2">Leaf</tissue>
    </source>
</reference>
<dbReference type="EMBL" id="JBCGBO010000005">
    <property type="protein sequence ID" value="KAK9198509.1"/>
    <property type="molecule type" value="Genomic_DNA"/>
</dbReference>
<dbReference type="Proteomes" id="UP001428341">
    <property type="component" value="Unassembled WGS sequence"/>
</dbReference>
<dbReference type="InterPro" id="IPR039312">
    <property type="entry name" value="ZPR"/>
</dbReference>
<keyword evidence="1" id="KW-0175">Coiled coil</keyword>
<proteinExistence type="predicted"/>